<feature type="signal peptide" evidence="2">
    <location>
        <begin position="1"/>
        <end position="23"/>
    </location>
</feature>
<gene>
    <name evidence="3" type="ORF">GCM10011487_38690</name>
</gene>
<evidence type="ECO:0000256" key="1">
    <source>
        <dbReference type="SAM" id="MobiDB-lite"/>
    </source>
</evidence>
<feature type="compositionally biased region" description="Basic and acidic residues" evidence="1">
    <location>
        <begin position="26"/>
        <end position="36"/>
    </location>
</feature>
<dbReference type="EMBL" id="BLJN01000003">
    <property type="protein sequence ID" value="GFE81869.1"/>
    <property type="molecule type" value="Genomic_DNA"/>
</dbReference>
<keyword evidence="4" id="KW-1185">Reference proteome</keyword>
<evidence type="ECO:0000313" key="4">
    <source>
        <dbReference type="Proteomes" id="UP000445000"/>
    </source>
</evidence>
<keyword evidence="2" id="KW-0732">Signal</keyword>
<dbReference type="Proteomes" id="UP000445000">
    <property type="component" value="Unassembled WGS sequence"/>
</dbReference>
<evidence type="ECO:0000313" key="3">
    <source>
        <dbReference type="EMBL" id="GFE81869.1"/>
    </source>
</evidence>
<accession>A0A829YF07</accession>
<name>A0A829YF07_9GAMM</name>
<protein>
    <submittedName>
        <fullName evidence="3">Uncharacterized protein</fullName>
    </submittedName>
</protein>
<feature type="compositionally biased region" description="Basic and acidic residues" evidence="1">
    <location>
        <begin position="56"/>
        <end position="80"/>
    </location>
</feature>
<feature type="region of interest" description="Disordered" evidence="1">
    <location>
        <begin position="26"/>
        <end position="80"/>
    </location>
</feature>
<dbReference type="AlphaFoldDB" id="A0A829YF07"/>
<organism evidence="3 4">
    <name type="scientific">Steroidobacter agaridevorans</name>
    <dbReference type="NCBI Taxonomy" id="2695856"/>
    <lineage>
        <taxon>Bacteria</taxon>
        <taxon>Pseudomonadati</taxon>
        <taxon>Pseudomonadota</taxon>
        <taxon>Gammaproteobacteria</taxon>
        <taxon>Steroidobacterales</taxon>
        <taxon>Steroidobacteraceae</taxon>
        <taxon>Steroidobacter</taxon>
    </lineage>
</organism>
<proteinExistence type="predicted"/>
<feature type="chain" id="PRO_5032932889" evidence="2">
    <location>
        <begin position="24"/>
        <end position="80"/>
    </location>
</feature>
<comment type="caution">
    <text evidence="3">The sequence shown here is derived from an EMBL/GenBank/DDBJ whole genome shotgun (WGS) entry which is preliminary data.</text>
</comment>
<evidence type="ECO:0000256" key="2">
    <source>
        <dbReference type="SAM" id="SignalP"/>
    </source>
</evidence>
<dbReference type="RefSeq" id="WP_161813472.1">
    <property type="nucleotide sequence ID" value="NZ_BLJN01000003.1"/>
</dbReference>
<sequence length="80" mass="8766">MNTLFCGVLAVAGCVVLAGVSVAETSKVREQEKNEGTEETLQAQPFSEPSKLGKWPMERHANPNVGKEETKELLRGKRPK</sequence>
<reference evidence="4" key="1">
    <citation type="submission" date="2020-01" db="EMBL/GenBank/DDBJ databases">
        <title>'Steroidobacter agaridevorans' sp. nov., agar-degrading bacteria isolated from rhizosphere soils.</title>
        <authorList>
            <person name="Ikenaga M."/>
            <person name="Kataoka M."/>
            <person name="Murouchi A."/>
            <person name="Katsuragi S."/>
            <person name="Sakai M."/>
        </authorList>
    </citation>
    <scope>NUCLEOTIDE SEQUENCE [LARGE SCALE GENOMIC DNA]</scope>
    <source>
        <strain evidence="4">YU21-B</strain>
    </source>
</reference>